<name>A0A4R2JIY9_9PSEU</name>
<reference evidence="5 6" key="1">
    <citation type="submission" date="2019-03" db="EMBL/GenBank/DDBJ databases">
        <title>Genomic Encyclopedia of Type Strains, Phase IV (KMG-IV): sequencing the most valuable type-strain genomes for metagenomic binning, comparative biology and taxonomic classification.</title>
        <authorList>
            <person name="Goeker M."/>
        </authorList>
    </citation>
    <scope>NUCLEOTIDE SEQUENCE [LARGE SCALE GENOMIC DNA]</scope>
    <source>
        <strain evidence="5 6">DSM 45934</strain>
    </source>
</reference>
<dbReference type="AlphaFoldDB" id="A0A4R2JIY9"/>
<evidence type="ECO:0000313" key="6">
    <source>
        <dbReference type="Proteomes" id="UP000295680"/>
    </source>
</evidence>
<dbReference type="Pfam" id="PF03403">
    <property type="entry name" value="PAF-AH_p_II"/>
    <property type="match status" value="1"/>
</dbReference>
<gene>
    <name evidence="5" type="ORF">EV192_106451</name>
</gene>
<dbReference type="Proteomes" id="UP000295680">
    <property type="component" value="Unassembled WGS sequence"/>
</dbReference>
<evidence type="ECO:0000256" key="3">
    <source>
        <dbReference type="ARBA" id="ARBA00023098"/>
    </source>
</evidence>
<dbReference type="GO" id="GO:0003847">
    <property type="term" value="F:1-alkyl-2-acetylglycerophosphocholine esterase activity"/>
    <property type="evidence" value="ECO:0007669"/>
    <property type="project" value="TreeGrafter"/>
</dbReference>
<keyword evidence="4" id="KW-0732">Signal</keyword>
<evidence type="ECO:0000256" key="4">
    <source>
        <dbReference type="SAM" id="SignalP"/>
    </source>
</evidence>
<accession>A0A4R2JIY9</accession>
<feature type="signal peptide" evidence="4">
    <location>
        <begin position="1"/>
        <end position="26"/>
    </location>
</feature>
<evidence type="ECO:0000313" key="5">
    <source>
        <dbReference type="EMBL" id="TCO56976.1"/>
    </source>
</evidence>
<keyword evidence="3" id="KW-0443">Lipid metabolism</keyword>
<dbReference type="SUPFAM" id="SSF53474">
    <property type="entry name" value="alpha/beta-Hydrolases"/>
    <property type="match status" value="1"/>
</dbReference>
<dbReference type="PANTHER" id="PTHR10272:SF0">
    <property type="entry name" value="PLATELET-ACTIVATING FACTOR ACETYLHYDROLASE"/>
    <property type="match status" value="1"/>
</dbReference>
<organism evidence="5 6">
    <name type="scientific">Actinocrispum wychmicini</name>
    <dbReference type="NCBI Taxonomy" id="1213861"/>
    <lineage>
        <taxon>Bacteria</taxon>
        <taxon>Bacillati</taxon>
        <taxon>Actinomycetota</taxon>
        <taxon>Actinomycetes</taxon>
        <taxon>Pseudonocardiales</taxon>
        <taxon>Pseudonocardiaceae</taxon>
        <taxon>Actinocrispum</taxon>
    </lineage>
</organism>
<keyword evidence="6" id="KW-1185">Reference proteome</keyword>
<dbReference type="Gene3D" id="3.40.50.1820">
    <property type="entry name" value="alpha/beta hydrolase"/>
    <property type="match status" value="1"/>
</dbReference>
<proteinExistence type="predicted"/>
<dbReference type="InterPro" id="IPR029058">
    <property type="entry name" value="AB_hydrolase_fold"/>
</dbReference>
<comment type="caution">
    <text evidence="5">The sequence shown here is derived from an EMBL/GenBank/DDBJ whole genome shotgun (WGS) entry which is preliminary data.</text>
</comment>
<dbReference type="PANTHER" id="PTHR10272">
    <property type="entry name" value="PLATELET-ACTIVATING FACTOR ACETYLHYDROLASE"/>
    <property type="match status" value="1"/>
</dbReference>
<evidence type="ECO:0000256" key="2">
    <source>
        <dbReference type="ARBA" id="ARBA00022963"/>
    </source>
</evidence>
<evidence type="ECO:0000256" key="1">
    <source>
        <dbReference type="ARBA" id="ARBA00022801"/>
    </source>
</evidence>
<keyword evidence="1 5" id="KW-0378">Hydrolase</keyword>
<protein>
    <submittedName>
        <fullName evidence="5">Platelet-activating factor acetylhydrolase isoform II</fullName>
    </submittedName>
</protein>
<dbReference type="EMBL" id="SLWS01000006">
    <property type="protein sequence ID" value="TCO56976.1"/>
    <property type="molecule type" value="Genomic_DNA"/>
</dbReference>
<feature type="chain" id="PRO_5020803687" evidence="4">
    <location>
        <begin position="27"/>
        <end position="392"/>
    </location>
</feature>
<keyword evidence="2" id="KW-0442">Lipid degradation</keyword>
<dbReference type="GO" id="GO:0016042">
    <property type="term" value="P:lipid catabolic process"/>
    <property type="evidence" value="ECO:0007669"/>
    <property type="project" value="UniProtKB-KW"/>
</dbReference>
<sequence>MSRLKTLFMAGVVGASLVVAAPTANAAAVSFTLPSPTGQFPVGTTSLHLVDSGRADPWKPDRRRELMVSLWYPARDTARFPLAHWTTPGVVPYLENLGLGIPKGTVDWTSPLTAAHVDAPADGRRPVVLYSPGYGGPRFTATAQAQDLASHGYVVVTIDPTFETAVEFPGGRVEQPEPQDGSPETTKKALDARVADARFVLDALCRRTPDADGRPLPRGLNLDLGRVGMFGHSFGGFTTGETMYRDRRIAAGMNLDGGMQTSTDPYIPGEVTKHGLNRPFLLMGNSTNNHSHTNPAFDRSWADFWAVQRGWKRDVQLPGSAHYSFTDVQVILPQLAAQLGIPVSTWAQVIGTGDPATALRTQNATIRAFFDRFILAAAPTFQANDGSPHPVP</sequence>